<dbReference type="GO" id="GO:0016787">
    <property type="term" value="F:hydrolase activity"/>
    <property type="evidence" value="ECO:0007669"/>
    <property type="project" value="UniProtKB-KW"/>
</dbReference>
<evidence type="ECO:0000259" key="4">
    <source>
        <dbReference type="Pfam" id="PF07859"/>
    </source>
</evidence>
<feature type="domain" description="Alpha/beta hydrolase fold-3" evidence="4">
    <location>
        <begin position="74"/>
        <end position="280"/>
    </location>
</feature>
<dbReference type="PANTHER" id="PTHR48081">
    <property type="entry name" value="AB HYDROLASE SUPERFAMILY PROTEIN C4A8.06C"/>
    <property type="match status" value="1"/>
</dbReference>
<comment type="similarity">
    <text evidence="1">Belongs to the 'GDXG' lipolytic enzyme family.</text>
</comment>
<accession>A0A7W5V0C6</accession>
<name>A0A7W5V0C6_9ACTN</name>
<dbReference type="PROSITE" id="PS01174">
    <property type="entry name" value="LIPASE_GDXG_SER"/>
    <property type="match status" value="1"/>
</dbReference>
<keyword evidence="6" id="KW-1185">Reference proteome</keyword>
<dbReference type="InterPro" id="IPR029058">
    <property type="entry name" value="AB_hydrolase_fold"/>
</dbReference>
<keyword evidence="2 5" id="KW-0378">Hydrolase</keyword>
<dbReference type="PANTHER" id="PTHR48081:SF8">
    <property type="entry name" value="ALPHA_BETA HYDROLASE FOLD-3 DOMAIN-CONTAINING PROTEIN-RELATED"/>
    <property type="match status" value="1"/>
</dbReference>
<dbReference type="InterPro" id="IPR013094">
    <property type="entry name" value="AB_hydrolase_3"/>
</dbReference>
<dbReference type="EC" id="3.1.1.-" evidence="5"/>
<dbReference type="EMBL" id="JACIBV010000001">
    <property type="protein sequence ID" value="MBB3728071.1"/>
    <property type="molecule type" value="Genomic_DNA"/>
</dbReference>
<dbReference type="InterPro" id="IPR033140">
    <property type="entry name" value="Lipase_GDXG_put_SER_AS"/>
</dbReference>
<evidence type="ECO:0000256" key="3">
    <source>
        <dbReference type="PROSITE-ProRule" id="PRU10038"/>
    </source>
</evidence>
<dbReference type="Gene3D" id="3.40.50.1820">
    <property type="entry name" value="alpha/beta hydrolase"/>
    <property type="match status" value="1"/>
</dbReference>
<dbReference type="SUPFAM" id="SSF53474">
    <property type="entry name" value="alpha/beta-Hydrolases"/>
    <property type="match status" value="1"/>
</dbReference>
<comment type="caution">
    <text evidence="5">The sequence shown here is derived from an EMBL/GenBank/DDBJ whole genome shotgun (WGS) entry which is preliminary data.</text>
</comment>
<dbReference type="AlphaFoldDB" id="A0A7W5V0C6"/>
<proteinExistence type="inferred from homology"/>
<feature type="active site" evidence="3">
    <location>
        <position position="152"/>
    </location>
</feature>
<dbReference type="InterPro" id="IPR050300">
    <property type="entry name" value="GDXG_lipolytic_enzyme"/>
</dbReference>
<evidence type="ECO:0000313" key="5">
    <source>
        <dbReference type="EMBL" id="MBB3728071.1"/>
    </source>
</evidence>
<dbReference type="Pfam" id="PF07859">
    <property type="entry name" value="Abhydrolase_3"/>
    <property type="match status" value="1"/>
</dbReference>
<dbReference type="GeneID" id="95390334"/>
<evidence type="ECO:0000256" key="2">
    <source>
        <dbReference type="ARBA" id="ARBA00022801"/>
    </source>
</evidence>
<evidence type="ECO:0000313" key="6">
    <source>
        <dbReference type="Proteomes" id="UP000579945"/>
    </source>
</evidence>
<organism evidence="5 6">
    <name type="scientific">Nonomuraea dietziae</name>
    <dbReference type="NCBI Taxonomy" id="65515"/>
    <lineage>
        <taxon>Bacteria</taxon>
        <taxon>Bacillati</taxon>
        <taxon>Actinomycetota</taxon>
        <taxon>Actinomycetes</taxon>
        <taxon>Streptosporangiales</taxon>
        <taxon>Streptosporangiaceae</taxon>
        <taxon>Nonomuraea</taxon>
    </lineage>
</organism>
<dbReference type="FunFam" id="3.40.50.1820:FF:000089">
    <property type="entry name" value="Alpha/beta hydrolase"/>
    <property type="match status" value="1"/>
</dbReference>
<sequence>MALDEATTALLTQMAQAEVPPLEQMTPQQARAFSKAMAAESAETGPEMFTTSESDASGVPVRVLVPGETPRAVIVYYHGGGWVLGDIDQYDAVGRRLAARTGCAVVLVGYRKAPEHPYPAAVEDSWAALRWTAGHLEEIAGAPVPLIVAGDSAGGNLAAIMARRARDHGGPSLALQILIYPVTDCDLETASYRDPANQLMLTREGMAWFWNHYLPDLPSREDADASPLRAKDLSGLAPAVVLTAEHDVLLDEGESYAERLREAGVPVSSRRFDGQMHGFFTMIGLLPGSGAAFDHLAESVDRHV</sequence>
<evidence type="ECO:0000256" key="1">
    <source>
        <dbReference type="ARBA" id="ARBA00010515"/>
    </source>
</evidence>
<dbReference type="RefSeq" id="WP_183649537.1">
    <property type="nucleotide sequence ID" value="NZ_JACIBV010000001.1"/>
</dbReference>
<reference evidence="5 6" key="1">
    <citation type="submission" date="2020-08" db="EMBL/GenBank/DDBJ databases">
        <title>Sequencing the genomes of 1000 actinobacteria strains.</title>
        <authorList>
            <person name="Klenk H.-P."/>
        </authorList>
    </citation>
    <scope>NUCLEOTIDE SEQUENCE [LARGE SCALE GENOMIC DNA]</scope>
    <source>
        <strain evidence="5 6">DSM 44320</strain>
    </source>
</reference>
<protein>
    <submittedName>
        <fullName evidence="5">Acetyl esterase</fullName>
        <ecNumber evidence="5">3.1.1.-</ecNumber>
    </submittedName>
</protein>
<gene>
    <name evidence="5" type="ORF">FHR33_003931</name>
</gene>
<dbReference type="Proteomes" id="UP000579945">
    <property type="component" value="Unassembled WGS sequence"/>
</dbReference>